<sequence length="98" mass="10513">MLPYRDQLEAALQAVHKNIRSPTEYETSPMIAGIMQQFFLKLFGRYHQFVHEDSPEANQQWAALLAASPAPPTFGAGGGPGNHTSPRPLAAGALGPTA</sequence>
<proteinExistence type="predicted"/>
<reference evidence="2 3" key="1">
    <citation type="submission" date="2020-02" db="EMBL/GenBank/DDBJ databases">
        <title>Draft genome sequence of Haematococcus lacustris strain NIES-144.</title>
        <authorList>
            <person name="Morimoto D."/>
            <person name="Nakagawa S."/>
            <person name="Yoshida T."/>
            <person name="Sawayama S."/>
        </authorList>
    </citation>
    <scope>NUCLEOTIDE SEQUENCE [LARGE SCALE GENOMIC DNA]</scope>
    <source>
        <strain evidence="2 3">NIES-144</strain>
    </source>
</reference>
<evidence type="ECO:0000313" key="3">
    <source>
        <dbReference type="Proteomes" id="UP000485058"/>
    </source>
</evidence>
<comment type="caution">
    <text evidence="2">The sequence shown here is derived from an EMBL/GenBank/DDBJ whole genome shotgun (WGS) entry which is preliminary data.</text>
</comment>
<protein>
    <submittedName>
        <fullName evidence="2">UDENN domain-containing protein</fullName>
    </submittedName>
</protein>
<feature type="non-terminal residue" evidence="2">
    <location>
        <position position="1"/>
    </location>
</feature>
<dbReference type="EMBL" id="BLLF01005277">
    <property type="protein sequence ID" value="GFH30998.1"/>
    <property type="molecule type" value="Genomic_DNA"/>
</dbReference>
<gene>
    <name evidence="2" type="ORF">HaLaN_29940</name>
</gene>
<feature type="region of interest" description="Disordered" evidence="1">
    <location>
        <begin position="72"/>
        <end position="98"/>
    </location>
</feature>
<feature type="non-terminal residue" evidence="2">
    <location>
        <position position="98"/>
    </location>
</feature>
<dbReference type="AlphaFoldDB" id="A0A6A0AED1"/>
<dbReference type="Proteomes" id="UP000485058">
    <property type="component" value="Unassembled WGS sequence"/>
</dbReference>
<accession>A0A6A0AED1</accession>
<evidence type="ECO:0000256" key="1">
    <source>
        <dbReference type="SAM" id="MobiDB-lite"/>
    </source>
</evidence>
<evidence type="ECO:0000313" key="2">
    <source>
        <dbReference type="EMBL" id="GFH30998.1"/>
    </source>
</evidence>
<name>A0A6A0AED1_HAELA</name>
<organism evidence="2 3">
    <name type="scientific">Haematococcus lacustris</name>
    <name type="common">Green alga</name>
    <name type="synonym">Haematococcus pluvialis</name>
    <dbReference type="NCBI Taxonomy" id="44745"/>
    <lineage>
        <taxon>Eukaryota</taxon>
        <taxon>Viridiplantae</taxon>
        <taxon>Chlorophyta</taxon>
        <taxon>core chlorophytes</taxon>
        <taxon>Chlorophyceae</taxon>
        <taxon>CS clade</taxon>
        <taxon>Chlamydomonadales</taxon>
        <taxon>Haematococcaceae</taxon>
        <taxon>Haematococcus</taxon>
    </lineage>
</organism>
<keyword evidence="3" id="KW-1185">Reference proteome</keyword>